<evidence type="ECO:0000259" key="1">
    <source>
        <dbReference type="Pfam" id="PF08818"/>
    </source>
</evidence>
<accession>A0A1G9HB45</accession>
<dbReference type="InterPro" id="IPR014922">
    <property type="entry name" value="YdhG-like"/>
</dbReference>
<evidence type="ECO:0000313" key="4">
    <source>
        <dbReference type="Proteomes" id="UP000286288"/>
    </source>
</evidence>
<dbReference type="SUPFAM" id="SSF159888">
    <property type="entry name" value="YdhG-like"/>
    <property type="match status" value="1"/>
</dbReference>
<gene>
    <name evidence="3" type="ORF">DW084_13235</name>
    <name evidence="2" type="ORF">P7I32_11745</name>
</gene>
<dbReference type="AlphaFoldDB" id="A0A1G9HB45"/>
<dbReference type="Gene3D" id="3.90.1150.200">
    <property type="match status" value="1"/>
</dbReference>
<dbReference type="OrthoDB" id="384795at2"/>
<dbReference type="Proteomes" id="UP001268896">
    <property type="component" value="Unassembled WGS sequence"/>
</dbReference>
<dbReference type="Pfam" id="PF08818">
    <property type="entry name" value="DUF1801"/>
    <property type="match status" value="1"/>
</dbReference>
<reference evidence="2" key="2">
    <citation type="submission" date="2023-03" db="EMBL/GenBank/DDBJ databases">
        <authorList>
            <person name="Shen W."/>
            <person name="Cai J."/>
        </authorList>
    </citation>
    <scope>NUCLEOTIDE SEQUENCE</scope>
    <source>
        <strain evidence="2">K72-2</strain>
    </source>
</reference>
<feature type="domain" description="YdhG-like" evidence="1">
    <location>
        <begin position="16"/>
        <end position="110"/>
    </location>
</feature>
<dbReference type="EMBL" id="JARQDV010000006">
    <property type="protein sequence ID" value="MDT2965288.1"/>
    <property type="molecule type" value="Genomic_DNA"/>
</dbReference>
<evidence type="ECO:0000313" key="2">
    <source>
        <dbReference type="EMBL" id="MDT2965288.1"/>
    </source>
</evidence>
<organism evidence="3 4">
    <name type="scientific">Enterococcus casseliflavus</name>
    <name type="common">Enterococcus flavescens</name>
    <dbReference type="NCBI Taxonomy" id="37734"/>
    <lineage>
        <taxon>Bacteria</taxon>
        <taxon>Bacillati</taxon>
        <taxon>Bacillota</taxon>
        <taxon>Bacilli</taxon>
        <taxon>Lactobacillales</taxon>
        <taxon>Enterococcaceae</taxon>
        <taxon>Enterococcus</taxon>
    </lineage>
</organism>
<dbReference type="Proteomes" id="UP000286288">
    <property type="component" value="Unassembled WGS sequence"/>
</dbReference>
<protein>
    <submittedName>
        <fullName evidence="2">DUF1801 domain-containing protein</fullName>
    </submittedName>
    <submittedName>
        <fullName evidence="3">Iron chaperone</fullName>
    </submittedName>
</protein>
<name>A0A1G9HB45_ENTCA</name>
<comment type="caution">
    <text evidence="3">The sequence shown here is derived from an EMBL/GenBank/DDBJ whole genome shotgun (WGS) entry which is preliminary data.</text>
</comment>
<dbReference type="EMBL" id="QRMZ01000018">
    <property type="protein sequence ID" value="RHK05538.1"/>
    <property type="molecule type" value="Genomic_DNA"/>
</dbReference>
<evidence type="ECO:0000313" key="3">
    <source>
        <dbReference type="EMBL" id="RHK05538.1"/>
    </source>
</evidence>
<reference evidence="3 4" key="1">
    <citation type="submission" date="2018-08" db="EMBL/GenBank/DDBJ databases">
        <title>A genome reference for cultivated species of the human gut microbiota.</title>
        <authorList>
            <person name="Zou Y."/>
            <person name="Xue W."/>
            <person name="Luo G."/>
        </authorList>
    </citation>
    <scope>NUCLEOTIDE SEQUENCE [LARGE SCALE GENOMIC DNA]</scope>
    <source>
        <strain evidence="3 4">AF48-16</strain>
    </source>
</reference>
<dbReference type="RefSeq" id="WP_005225664.1">
    <property type="nucleotide sequence ID" value="NZ_CAXOEX010000007.1"/>
</dbReference>
<proteinExistence type="predicted"/>
<sequence length="122" mass="14183">MDVLETYLTSIEDPVKQEKLRALFAAITKKFPDLVPVIKWNQPMFTAHETFIIGFSVSKPHFSVSPETKCLEQFADAIENAGYSHTDNIFRIKWTEPIDQALIEDMIAFNLKDKAEMTRFWR</sequence>